<dbReference type="Proteomes" id="UP000626697">
    <property type="component" value="Unassembled WGS sequence"/>
</dbReference>
<gene>
    <name evidence="1" type="ORF">HNP81_002801</name>
</gene>
<comment type="caution">
    <text evidence="1">The sequence shown here is derived from an EMBL/GenBank/DDBJ whole genome shotgun (WGS) entry which is preliminary data.</text>
</comment>
<evidence type="ECO:0008006" key="3">
    <source>
        <dbReference type="Google" id="ProtNLM"/>
    </source>
</evidence>
<organism evidence="1 2">
    <name type="scientific">Peribacillus huizhouensis</name>
    <dbReference type="NCBI Taxonomy" id="1501239"/>
    <lineage>
        <taxon>Bacteria</taxon>
        <taxon>Bacillati</taxon>
        <taxon>Bacillota</taxon>
        <taxon>Bacilli</taxon>
        <taxon>Bacillales</taxon>
        <taxon>Bacillaceae</taxon>
        <taxon>Peribacillus</taxon>
    </lineage>
</organism>
<sequence>MDKRIKIEGSFDSRMIQLMRKYGHNREMKIEVATVLTPAPNLTLRMPSDGLQLEREELILTATAASRNLASGDSVIVIADEDSQMYFVMDKAVI</sequence>
<dbReference type="RefSeq" id="WP_182502963.1">
    <property type="nucleotide sequence ID" value="NZ_JACJHX010000008.1"/>
</dbReference>
<dbReference type="EMBL" id="JACJHX010000008">
    <property type="protein sequence ID" value="MBA9027511.1"/>
    <property type="molecule type" value="Genomic_DNA"/>
</dbReference>
<name>A0ABR6CR54_9BACI</name>
<evidence type="ECO:0000313" key="1">
    <source>
        <dbReference type="EMBL" id="MBA9027511.1"/>
    </source>
</evidence>
<reference evidence="1 2" key="1">
    <citation type="submission" date="2020-08" db="EMBL/GenBank/DDBJ databases">
        <title>Genomic Encyclopedia of Type Strains, Phase IV (KMG-IV): sequencing the most valuable type-strain genomes for metagenomic binning, comparative biology and taxonomic classification.</title>
        <authorList>
            <person name="Goeker M."/>
        </authorList>
    </citation>
    <scope>NUCLEOTIDE SEQUENCE [LARGE SCALE GENOMIC DNA]</scope>
    <source>
        <strain evidence="1 2">DSM 105481</strain>
    </source>
</reference>
<keyword evidence="2" id="KW-1185">Reference proteome</keyword>
<protein>
    <recommendedName>
        <fullName evidence="3">DUF2577 domain-containing protein</fullName>
    </recommendedName>
</protein>
<accession>A0ABR6CR54</accession>
<evidence type="ECO:0000313" key="2">
    <source>
        <dbReference type="Proteomes" id="UP000626697"/>
    </source>
</evidence>
<proteinExistence type="predicted"/>